<keyword evidence="7" id="KW-0915">Sodium</keyword>
<evidence type="ECO:0000313" key="15">
    <source>
        <dbReference type="EMBL" id="KAJ1349393.1"/>
    </source>
</evidence>
<feature type="region of interest" description="Disordered" evidence="14">
    <location>
        <begin position="120"/>
        <end position="139"/>
    </location>
</feature>
<feature type="compositionally biased region" description="Low complexity" evidence="14">
    <location>
        <begin position="130"/>
        <end position="139"/>
    </location>
</feature>
<dbReference type="Pfam" id="PF00858">
    <property type="entry name" value="ASC"/>
    <property type="match status" value="1"/>
</dbReference>
<keyword evidence="3 13" id="KW-0813">Transport</keyword>
<gene>
    <name evidence="15" type="ORF">KIN20_004955</name>
</gene>
<feature type="compositionally biased region" description="Polar residues" evidence="14">
    <location>
        <begin position="225"/>
        <end position="243"/>
    </location>
</feature>
<dbReference type="AlphaFoldDB" id="A0AAD5QES4"/>
<keyword evidence="4 13" id="KW-0894">Sodium channel</keyword>
<evidence type="ECO:0000256" key="12">
    <source>
        <dbReference type="ARBA" id="ARBA00023303"/>
    </source>
</evidence>
<dbReference type="GO" id="GO:0005272">
    <property type="term" value="F:sodium channel activity"/>
    <property type="evidence" value="ECO:0007669"/>
    <property type="project" value="UniProtKB-KW"/>
</dbReference>
<dbReference type="EMBL" id="JAHQIW010000658">
    <property type="protein sequence ID" value="KAJ1349393.1"/>
    <property type="molecule type" value="Genomic_DNA"/>
</dbReference>
<keyword evidence="9" id="KW-0472">Membrane</keyword>
<evidence type="ECO:0000256" key="4">
    <source>
        <dbReference type="ARBA" id="ARBA00022461"/>
    </source>
</evidence>
<protein>
    <submittedName>
        <fullName evidence="15">Uncharacterized protein</fullName>
    </submittedName>
</protein>
<dbReference type="PRINTS" id="PR01078">
    <property type="entry name" value="AMINACHANNEL"/>
</dbReference>
<dbReference type="Proteomes" id="UP001196413">
    <property type="component" value="Unassembled WGS sequence"/>
</dbReference>
<evidence type="ECO:0000256" key="11">
    <source>
        <dbReference type="ARBA" id="ARBA00023201"/>
    </source>
</evidence>
<keyword evidence="16" id="KW-1185">Reference proteome</keyword>
<proteinExistence type="inferred from homology"/>
<evidence type="ECO:0000256" key="3">
    <source>
        <dbReference type="ARBA" id="ARBA00022448"/>
    </source>
</evidence>
<keyword evidence="5 13" id="KW-0812">Transmembrane</keyword>
<keyword evidence="8 13" id="KW-0406">Ion transport</keyword>
<comment type="caution">
    <text evidence="15">The sequence shown here is derived from an EMBL/GenBank/DDBJ whole genome shotgun (WGS) entry which is preliminary data.</text>
</comment>
<organism evidence="15 16">
    <name type="scientific">Parelaphostrongylus tenuis</name>
    <name type="common">Meningeal worm</name>
    <dbReference type="NCBI Taxonomy" id="148309"/>
    <lineage>
        <taxon>Eukaryota</taxon>
        <taxon>Metazoa</taxon>
        <taxon>Ecdysozoa</taxon>
        <taxon>Nematoda</taxon>
        <taxon>Chromadorea</taxon>
        <taxon>Rhabditida</taxon>
        <taxon>Rhabditina</taxon>
        <taxon>Rhabditomorpha</taxon>
        <taxon>Strongyloidea</taxon>
        <taxon>Metastrongylidae</taxon>
        <taxon>Parelaphostrongylus</taxon>
    </lineage>
</organism>
<evidence type="ECO:0000256" key="2">
    <source>
        <dbReference type="ARBA" id="ARBA00007193"/>
    </source>
</evidence>
<evidence type="ECO:0000256" key="6">
    <source>
        <dbReference type="ARBA" id="ARBA00022989"/>
    </source>
</evidence>
<evidence type="ECO:0000256" key="8">
    <source>
        <dbReference type="ARBA" id="ARBA00023065"/>
    </source>
</evidence>
<comment type="similarity">
    <text evidence="2 13">Belongs to the amiloride-sensitive sodium channel (TC 1.A.6) family.</text>
</comment>
<name>A0AAD5QES4_PARTN</name>
<evidence type="ECO:0000256" key="7">
    <source>
        <dbReference type="ARBA" id="ARBA00023053"/>
    </source>
</evidence>
<accession>A0AAD5QES4</accession>
<evidence type="ECO:0000256" key="9">
    <source>
        <dbReference type="ARBA" id="ARBA00023136"/>
    </source>
</evidence>
<evidence type="ECO:0000256" key="14">
    <source>
        <dbReference type="SAM" id="MobiDB-lite"/>
    </source>
</evidence>
<evidence type="ECO:0000256" key="10">
    <source>
        <dbReference type="ARBA" id="ARBA00023180"/>
    </source>
</evidence>
<keyword evidence="10" id="KW-0325">Glycoprotein</keyword>
<keyword evidence="11 13" id="KW-0739">Sodium transport</keyword>
<evidence type="ECO:0000313" key="16">
    <source>
        <dbReference type="Proteomes" id="UP001196413"/>
    </source>
</evidence>
<keyword evidence="12 13" id="KW-0407">Ion channel</keyword>
<sequence length="243" mass="27555">MDCEPGDFMCLEKYRKNAAMIQIFYEELNYEILRETPAYTLTSVLADLGGLNWIMDRGFCCESTRDFLTDCFRCSSVRQKKKRISSFIIDVSVGDIRSLHSNHSSRSKQSIVVEDFPPPIQEQIDDESSSGETTGTTSSCRYLPPGEELPCLCKYDSDGHIRVMKALCPVHGFMVRRGYDYSVSNSEEDVGAEVDEVHKEEPYFTEPFVPRRSTKKRKKAKTETGPNGQMSQQNTPVQSSVEP</sequence>
<comment type="subcellular location">
    <subcellularLocation>
        <location evidence="1">Membrane</location>
        <topology evidence="1">Multi-pass membrane protein</topology>
    </subcellularLocation>
</comment>
<evidence type="ECO:0000256" key="13">
    <source>
        <dbReference type="RuleBase" id="RU000679"/>
    </source>
</evidence>
<evidence type="ECO:0000256" key="5">
    <source>
        <dbReference type="ARBA" id="ARBA00022692"/>
    </source>
</evidence>
<feature type="region of interest" description="Disordered" evidence="14">
    <location>
        <begin position="192"/>
        <end position="243"/>
    </location>
</feature>
<dbReference type="GO" id="GO:0016020">
    <property type="term" value="C:membrane"/>
    <property type="evidence" value="ECO:0007669"/>
    <property type="project" value="UniProtKB-SubCell"/>
</dbReference>
<dbReference type="Gene3D" id="1.10.287.770">
    <property type="entry name" value="YojJ-like"/>
    <property type="match status" value="1"/>
</dbReference>
<reference evidence="15" key="1">
    <citation type="submission" date="2021-06" db="EMBL/GenBank/DDBJ databases">
        <title>Parelaphostrongylus tenuis whole genome reference sequence.</title>
        <authorList>
            <person name="Garwood T.J."/>
            <person name="Larsen P.A."/>
            <person name="Fountain-Jones N.M."/>
            <person name="Garbe J.R."/>
            <person name="Macchietto M.G."/>
            <person name="Kania S.A."/>
            <person name="Gerhold R.W."/>
            <person name="Richards J.E."/>
            <person name="Wolf T.M."/>
        </authorList>
    </citation>
    <scope>NUCLEOTIDE SEQUENCE</scope>
    <source>
        <strain evidence="15">MNPRO001-30</strain>
        <tissue evidence="15">Meninges</tissue>
    </source>
</reference>
<dbReference type="InterPro" id="IPR001873">
    <property type="entry name" value="ENaC"/>
</dbReference>
<evidence type="ECO:0000256" key="1">
    <source>
        <dbReference type="ARBA" id="ARBA00004141"/>
    </source>
</evidence>
<keyword evidence="6" id="KW-1133">Transmembrane helix</keyword>